<dbReference type="SUPFAM" id="SSF53474">
    <property type="entry name" value="alpha/beta-Hydrolases"/>
    <property type="match status" value="1"/>
</dbReference>
<evidence type="ECO:0000313" key="2">
    <source>
        <dbReference type="Proteomes" id="UP001610446"/>
    </source>
</evidence>
<dbReference type="EMBL" id="JBFXLU010000517">
    <property type="protein sequence ID" value="KAL2824995.1"/>
    <property type="molecule type" value="Genomic_DNA"/>
</dbReference>
<sequence>MFGLGGPDINSFKNQHPDPEITIFPSASADDAAYSLEEGPLRSAIFIPDEFKFGCDGKTPVILVPGTGTYGGEAFAHNFTKLLKASSFGDPVWLNIPGRMCDSSPVNAQYVAYAIQYISTRSQKQVAAIGWSQGNLSIQWTLKYWPSTRAKVSNFIALSADFAGTIEAWGLTPFSHAVPGTPAVWHQRRNADFIATLRSNGGDSAYVPTTSIYSATDEVVQPQSGHRASALMHDARGVGVMNCELQVAARFKPAGLIYTHESVMSNALAWALAEDAIRNGGPGRYERIEMDKVCMHTKAPGLSMLDVAGTQALTATALKNILLYMPKPWSEPVLPLYATVEEKTYVAEDVTTMGDTGKVPAAVAEVEVAPVAAS</sequence>
<protein>
    <submittedName>
        <fullName evidence="1">Alpha/beta-hydrolase</fullName>
    </submittedName>
</protein>
<comment type="caution">
    <text evidence="1">The sequence shown here is derived from an EMBL/GenBank/DDBJ whole genome shotgun (WGS) entry which is preliminary data.</text>
</comment>
<dbReference type="Proteomes" id="UP001610446">
    <property type="component" value="Unassembled WGS sequence"/>
</dbReference>
<proteinExistence type="predicted"/>
<reference evidence="1 2" key="1">
    <citation type="submission" date="2024-07" db="EMBL/GenBank/DDBJ databases">
        <title>Section-level genome sequencing and comparative genomics of Aspergillus sections Usti and Cavernicolus.</title>
        <authorList>
            <consortium name="Lawrence Berkeley National Laboratory"/>
            <person name="Nybo J.L."/>
            <person name="Vesth T.C."/>
            <person name="Theobald S."/>
            <person name="Frisvad J.C."/>
            <person name="Larsen T.O."/>
            <person name="Kjaerboelling I."/>
            <person name="Rothschild-Mancinelli K."/>
            <person name="Lyhne E.K."/>
            <person name="Kogle M.E."/>
            <person name="Barry K."/>
            <person name="Clum A."/>
            <person name="Na H."/>
            <person name="Ledsgaard L."/>
            <person name="Lin J."/>
            <person name="Lipzen A."/>
            <person name="Kuo A."/>
            <person name="Riley R."/>
            <person name="Mondo S."/>
            <person name="Labutti K."/>
            <person name="Haridas S."/>
            <person name="Pangalinan J."/>
            <person name="Salamov A.A."/>
            <person name="Simmons B.A."/>
            <person name="Magnuson J.K."/>
            <person name="Chen J."/>
            <person name="Drula E."/>
            <person name="Henrissat B."/>
            <person name="Wiebenga A."/>
            <person name="Lubbers R.J."/>
            <person name="Gomes A.C."/>
            <person name="Makela M.R."/>
            <person name="Stajich J."/>
            <person name="Grigoriev I.V."/>
            <person name="Mortensen U.H."/>
            <person name="De Vries R.P."/>
            <person name="Baker S.E."/>
            <person name="Andersen M.R."/>
        </authorList>
    </citation>
    <scope>NUCLEOTIDE SEQUENCE [LARGE SCALE GENOMIC DNA]</scope>
    <source>
        <strain evidence="1 2">CBS 123904</strain>
    </source>
</reference>
<gene>
    <name evidence="1" type="ORF">BJY01DRAFT_256357</name>
</gene>
<evidence type="ECO:0000313" key="1">
    <source>
        <dbReference type="EMBL" id="KAL2824995.1"/>
    </source>
</evidence>
<accession>A0ABR4IB63</accession>
<keyword evidence="2" id="KW-1185">Reference proteome</keyword>
<dbReference type="PANTHER" id="PTHR37574:SF1">
    <property type="entry name" value="LIPASE B"/>
    <property type="match status" value="1"/>
</dbReference>
<dbReference type="InterPro" id="IPR029058">
    <property type="entry name" value="AB_hydrolase_fold"/>
</dbReference>
<dbReference type="Gene3D" id="3.40.50.1820">
    <property type="entry name" value="alpha/beta hydrolase"/>
    <property type="match status" value="1"/>
</dbReference>
<dbReference type="PANTHER" id="PTHR37574">
    <property type="entry name" value="LIPASE B"/>
    <property type="match status" value="1"/>
</dbReference>
<name>A0ABR4IB63_9EURO</name>
<organism evidence="1 2">
    <name type="scientific">Aspergillus pseudoustus</name>
    <dbReference type="NCBI Taxonomy" id="1810923"/>
    <lineage>
        <taxon>Eukaryota</taxon>
        <taxon>Fungi</taxon>
        <taxon>Dikarya</taxon>
        <taxon>Ascomycota</taxon>
        <taxon>Pezizomycotina</taxon>
        <taxon>Eurotiomycetes</taxon>
        <taxon>Eurotiomycetidae</taxon>
        <taxon>Eurotiales</taxon>
        <taxon>Aspergillaceae</taxon>
        <taxon>Aspergillus</taxon>
        <taxon>Aspergillus subgen. Nidulantes</taxon>
    </lineage>
</organism>
<dbReference type="InterPro" id="IPR053228">
    <property type="entry name" value="Stereospecific_Lipase"/>
</dbReference>